<keyword evidence="2" id="KW-0646">Protease inhibitor</keyword>
<dbReference type="InterPro" id="IPR042185">
    <property type="entry name" value="Serpin_sf_2"/>
</dbReference>
<keyword evidence="4" id="KW-0325">Glycoprotein</keyword>
<keyword evidence="6" id="KW-0732">Signal</keyword>
<dbReference type="GO" id="GO:0005615">
    <property type="term" value="C:extracellular space"/>
    <property type="evidence" value="ECO:0007669"/>
    <property type="project" value="InterPro"/>
</dbReference>
<dbReference type="CDD" id="cd00172">
    <property type="entry name" value="serpin"/>
    <property type="match status" value="1"/>
</dbReference>
<dbReference type="EMBL" id="MW436473">
    <property type="protein sequence ID" value="QWT72212.2"/>
    <property type="molecule type" value="mRNA"/>
</dbReference>
<comment type="similarity">
    <text evidence="1 5">Belongs to the serpin family.</text>
</comment>
<dbReference type="InterPro" id="IPR042178">
    <property type="entry name" value="Serpin_sf_1"/>
</dbReference>
<dbReference type="PROSITE" id="PS00284">
    <property type="entry name" value="SERPIN"/>
    <property type="match status" value="1"/>
</dbReference>
<name>A0A8F2JFG4_PSOOV</name>
<proteinExistence type="evidence at transcript level"/>
<dbReference type="InterPro" id="IPR036186">
    <property type="entry name" value="Serpin_sf"/>
</dbReference>
<dbReference type="Pfam" id="PF00079">
    <property type="entry name" value="Serpin"/>
    <property type="match status" value="1"/>
</dbReference>
<organism evidence="8">
    <name type="scientific">Psoroptes ovis</name>
    <name type="common">Sheep scab mite</name>
    <dbReference type="NCBI Taxonomy" id="83912"/>
    <lineage>
        <taxon>Eukaryota</taxon>
        <taxon>Metazoa</taxon>
        <taxon>Ecdysozoa</taxon>
        <taxon>Arthropoda</taxon>
        <taxon>Chelicerata</taxon>
        <taxon>Arachnida</taxon>
        <taxon>Acari</taxon>
        <taxon>Acariformes</taxon>
        <taxon>Sarcoptiformes</taxon>
        <taxon>Astigmata</taxon>
        <taxon>Psoroptidia</taxon>
        <taxon>Sarcoptoidea</taxon>
        <taxon>Psoroptidae</taxon>
        <taxon>Psoroptes</taxon>
    </lineage>
</organism>
<dbReference type="GO" id="GO:0004867">
    <property type="term" value="F:serine-type endopeptidase inhibitor activity"/>
    <property type="evidence" value="ECO:0007669"/>
    <property type="project" value="UniProtKB-KW"/>
</dbReference>
<dbReference type="AlphaFoldDB" id="A0A8F2JFG4"/>
<evidence type="ECO:0000256" key="5">
    <source>
        <dbReference type="RuleBase" id="RU000411"/>
    </source>
</evidence>
<keyword evidence="3" id="KW-0722">Serine protease inhibitor</keyword>
<dbReference type="Gene3D" id="3.30.497.10">
    <property type="entry name" value="Antithrombin, subunit I, domain 2"/>
    <property type="match status" value="1"/>
</dbReference>
<dbReference type="SUPFAM" id="SSF56574">
    <property type="entry name" value="Serpins"/>
    <property type="match status" value="1"/>
</dbReference>
<dbReference type="InterPro" id="IPR000215">
    <property type="entry name" value="Serpin_fam"/>
</dbReference>
<gene>
    <name evidence="8" type="primary">SP4</name>
</gene>
<dbReference type="PANTHER" id="PTHR11461">
    <property type="entry name" value="SERINE PROTEASE INHIBITOR, SERPIN"/>
    <property type="match status" value="1"/>
</dbReference>
<evidence type="ECO:0000256" key="2">
    <source>
        <dbReference type="ARBA" id="ARBA00022690"/>
    </source>
</evidence>
<feature type="domain" description="Serpin" evidence="7">
    <location>
        <begin position="54"/>
        <end position="404"/>
    </location>
</feature>
<feature type="signal peptide" evidence="6">
    <location>
        <begin position="1"/>
        <end position="18"/>
    </location>
</feature>
<dbReference type="Gene3D" id="2.30.39.10">
    <property type="entry name" value="Alpha-1-antitrypsin, domain 1"/>
    <property type="match status" value="1"/>
</dbReference>
<evidence type="ECO:0000259" key="7">
    <source>
        <dbReference type="SMART" id="SM00093"/>
    </source>
</evidence>
<reference evidence="8" key="1">
    <citation type="journal article" date="2021" name="Int. J. Biol. Macromol.">
        <title>Molecular characterization of four novel serpins in Psoroptes ovis var. cuniculi and their implications in the host-parasite interaction.</title>
        <authorList>
            <person name="Zhang C."/>
            <person name="Gu X."/>
            <person name="Chen Y."/>
            <person name="Zhang R."/>
            <person name="Zhou Y."/>
            <person name="Huang C."/>
            <person name="Wang C."/>
            <person name="Xiong L."/>
            <person name="Xie Y."/>
            <person name="Yang G."/>
            <person name="He R."/>
            <person name="Zhou X."/>
            <person name="Yang D."/>
            <person name="Jing B."/>
            <person name="Peng X."/>
            <person name="He Z."/>
        </authorList>
    </citation>
    <scope>NUCLEOTIDE SEQUENCE</scope>
</reference>
<accession>A0A8F2JFG4</accession>
<sequence length="404" mass="46293">MYILLSSLIVLLGTIVNGQTSEQPLELQPLVKSSNDLAINLLEHINLSPPDDANDVVKALFDEPKNVLLSPFGLMSSMVMLYQGANGKTSDEFAHILKLETLDKESLPKLLQEQYEQLRSTQGVKYRMANALVGKHEFTDAYKKLLEDYFQAKSYELSSLDMNDLNKMFADKTDNMIPQMLLQKPGDDTGLLLADGTSFDGNWKFPFYQEDSHVDVFFSNDDKQFNNVTFMRRFGRFGFTYSEDLEADLIEVPFENDLVAFYALLPRDPNDDLSDIRKNLNATYLEQLIARLSYRLDSTIELPLINMDYEETQLIKVLKNFGLNDALDEQTAQFGSMTDKSLKLTGLLYRSKLLLNENEQKRPENDENLSAAAPLFYNLNHPFYYFIRHKQTGQLLMLGELHSF</sequence>
<evidence type="ECO:0000256" key="4">
    <source>
        <dbReference type="ARBA" id="ARBA00023180"/>
    </source>
</evidence>
<dbReference type="InterPro" id="IPR023795">
    <property type="entry name" value="Serpin_CS"/>
</dbReference>
<evidence type="ECO:0000256" key="1">
    <source>
        <dbReference type="ARBA" id="ARBA00009500"/>
    </source>
</evidence>
<evidence type="ECO:0000313" key="8">
    <source>
        <dbReference type="EMBL" id="QWT72212.2"/>
    </source>
</evidence>
<dbReference type="PANTHER" id="PTHR11461:SF211">
    <property type="entry name" value="GH10112P-RELATED"/>
    <property type="match status" value="1"/>
</dbReference>
<evidence type="ECO:0000256" key="6">
    <source>
        <dbReference type="SAM" id="SignalP"/>
    </source>
</evidence>
<evidence type="ECO:0000256" key="3">
    <source>
        <dbReference type="ARBA" id="ARBA00022900"/>
    </source>
</evidence>
<feature type="chain" id="PRO_5034029150" evidence="6">
    <location>
        <begin position="19"/>
        <end position="404"/>
    </location>
</feature>
<protein>
    <submittedName>
        <fullName evidence="8">Serpin 4</fullName>
    </submittedName>
</protein>
<dbReference type="InterPro" id="IPR023796">
    <property type="entry name" value="Serpin_dom"/>
</dbReference>
<dbReference type="SMART" id="SM00093">
    <property type="entry name" value="SERPIN"/>
    <property type="match status" value="1"/>
</dbReference>